<feature type="region of interest" description="Disordered" evidence="2">
    <location>
        <begin position="22"/>
        <end position="50"/>
    </location>
</feature>
<dbReference type="WBParaSite" id="SPAL_0001138800.1">
    <property type="protein sequence ID" value="SPAL_0001138800.1"/>
    <property type="gene ID" value="SPAL_0001138800"/>
</dbReference>
<feature type="region of interest" description="Disordered" evidence="2">
    <location>
        <begin position="243"/>
        <end position="281"/>
    </location>
</feature>
<organism evidence="3 4">
    <name type="scientific">Strongyloides papillosus</name>
    <name type="common">Intestinal threadworm</name>
    <dbReference type="NCBI Taxonomy" id="174720"/>
    <lineage>
        <taxon>Eukaryota</taxon>
        <taxon>Metazoa</taxon>
        <taxon>Ecdysozoa</taxon>
        <taxon>Nematoda</taxon>
        <taxon>Chromadorea</taxon>
        <taxon>Rhabditida</taxon>
        <taxon>Tylenchina</taxon>
        <taxon>Panagrolaimomorpha</taxon>
        <taxon>Strongyloidoidea</taxon>
        <taxon>Strongyloididae</taxon>
        <taxon>Strongyloides</taxon>
    </lineage>
</organism>
<dbReference type="AlphaFoldDB" id="A0A0N5C057"/>
<evidence type="ECO:0000256" key="1">
    <source>
        <dbReference type="SAM" id="Coils"/>
    </source>
</evidence>
<proteinExistence type="predicted"/>
<feature type="compositionally biased region" description="Basic and acidic residues" evidence="2">
    <location>
        <begin position="28"/>
        <end position="40"/>
    </location>
</feature>
<evidence type="ECO:0000313" key="3">
    <source>
        <dbReference type="Proteomes" id="UP000046392"/>
    </source>
</evidence>
<evidence type="ECO:0000313" key="4">
    <source>
        <dbReference type="WBParaSite" id="SPAL_0001138800.1"/>
    </source>
</evidence>
<evidence type="ECO:0000256" key="2">
    <source>
        <dbReference type="SAM" id="MobiDB-lite"/>
    </source>
</evidence>
<protein>
    <submittedName>
        <fullName evidence="4">BZIP domain-containing protein</fullName>
    </submittedName>
</protein>
<reference evidence="4" key="1">
    <citation type="submission" date="2017-02" db="UniProtKB">
        <authorList>
            <consortium name="WormBaseParasite"/>
        </authorList>
    </citation>
    <scope>IDENTIFICATION</scope>
</reference>
<feature type="compositionally biased region" description="Polar residues" evidence="2">
    <location>
        <begin position="243"/>
        <end position="267"/>
    </location>
</feature>
<keyword evidence="1" id="KW-0175">Coiled coil</keyword>
<feature type="coiled-coil region" evidence="1">
    <location>
        <begin position="104"/>
        <end position="141"/>
    </location>
</feature>
<sequence length="316" mass="36515">MFGDKLNVSVIPTSIEKEMYDNNNLENEGLKDKKKEDSKNLDGNALLRKKRAEATQRYKEALKNPTDPENAKIIAKREQMRLASKLRTARYRERQYFLKHGQHTNSKNDMNDQLEEKKKALEQVEREIRKTKYRLEQLENVKSQILHSIINNTKLRTSFTKSIVPDEGLQEQDKSSSEREENIKTLESLLLTDEYNESMSTTSVSPLPETSVDSDRLKAFGRLSSLWSNVATIINEALEKSNVTPKTTQKEPVQSSQSQSTEISPLQSKRRKGNVNIDEITDSYERKKALARLRQQRYRARKAAEALKGELKKNDR</sequence>
<name>A0A0N5C057_STREA</name>
<dbReference type="Proteomes" id="UP000046392">
    <property type="component" value="Unplaced"/>
</dbReference>
<accession>A0A0N5C057</accession>
<keyword evidence="3" id="KW-1185">Reference proteome</keyword>